<dbReference type="RefSeq" id="WP_117998352.1">
    <property type="nucleotide sequence ID" value="NZ_QRWI01000026.1"/>
</dbReference>
<dbReference type="PANTHER" id="PTHR11638:SF18">
    <property type="entry name" value="HEAT SHOCK PROTEIN 104"/>
    <property type="match status" value="1"/>
</dbReference>
<dbReference type="SUPFAM" id="SSF52540">
    <property type="entry name" value="P-loop containing nucleoside triphosphate hydrolases"/>
    <property type="match status" value="1"/>
</dbReference>
<gene>
    <name evidence="4" type="ORF">DW753_14180</name>
</gene>
<protein>
    <submittedName>
        <fullName evidence="4">ATP-dependent Clp protease ATP-binding subunit</fullName>
    </submittedName>
</protein>
<dbReference type="PRINTS" id="PR00300">
    <property type="entry name" value="CLPPROTEASEA"/>
</dbReference>
<name>A0A414IQE7_9FIRM</name>
<keyword evidence="1" id="KW-0547">Nucleotide-binding</keyword>
<keyword evidence="4" id="KW-0378">Hydrolase</keyword>
<evidence type="ECO:0000313" key="5">
    <source>
        <dbReference type="Proteomes" id="UP000285290"/>
    </source>
</evidence>
<dbReference type="AlphaFoldDB" id="A0A414IQE7"/>
<dbReference type="GO" id="GO:0034605">
    <property type="term" value="P:cellular response to heat"/>
    <property type="evidence" value="ECO:0007669"/>
    <property type="project" value="TreeGrafter"/>
</dbReference>
<evidence type="ECO:0000313" key="4">
    <source>
        <dbReference type="EMBL" id="RHE30579.1"/>
    </source>
</evidence>
<comment type="caution">
    <text evidence="4">The sequence shown here is derived from an EMBL/GenBank/DDBJ whole genome shotgun (WGS) entry which is preliminary data.</text>
</comment>
<dbReference type="PANTHER" id="PTHR11638">
    <property type="entry name" value="ATP-DEPENDENT CLP PROTEASE"/>
    <property type="match status" value="1"/>
</dbReference>
<evidence type="ECO:0000259" key="3">
    <source>
        <dbReference type="Pfam" id="PF07724"/>
    </source>
</evidence>
<dbReference type="InterPro" id="IPR003959">
    <property type="entry name" value="ATPase_AAA_core"/>
</dbReference>
<evidence type="ECO:0000256" key="2">
    <source>
        <dbReference type="ARBA" id="ARBA00022840"/>
    </source>
</evidence>
<proteinExistence type="predicted"/>
<dbReference type="GO" id="GO:0005737">
    <property type="term" value="C:cytoplasm"/>
    <property type="evidence" value="ECO:0007669"/>
    <property type="project" value="TreeGrafter"/>
</dbReference>
<dbReference type="EMBL" id="QSKC01000027">
    <property type="protein sequence ID" value="RHE30579.1"/>
    <property type="molecule type" value="Genomic_DNA"/>
</dbReference>
<dbReference type="Gene3D" id="3.40.50.300">
    <property type="entry name" value="P-loop containing nucleotide triphosphate hydrolases"/>
    <property type="match status" value="1"/>
</dbReference>
<keyword evidence="2 4" id="KW-0067">ATP-binding</keyword>
<dbReference type="GO" id="GO:0006508">
    <property type="term" value="P:proteolysis"/>
    <property type="evidence" value="ECO:0007669"/>
    <property type="project" value="UniProtKB-KW"/>
</dbReference>
<organism evidence="4 5">
    <name type="scientific">Agathobacter rectalis</name>
    <dbReference type="NCBI Taxonomy" id="39491"/>
    <lineage>
        <taxon>Bacteria</taxon>
        <taxon>Bacillati</taxon>
        <taxon>Bacillota</taxon>
        <taxon>Clostridia</taxon>
        <taxon>Lachnospirales</taxon>
        <taxon>Lachnospiraceae</taxon>
        <taxon>Agathobacter</taxon>
    </lineage>
</organism>
<sequence>MIYTDKDWIALKFDHNIESMHIIIQMNGESGLRKSIRGICGIDNIEICHVNLESKACIDIGEMNLPQDVKNIDIIMDFNPDEAVGTITVNNTGEVWSYSMDDASLPTLGTCTDIVDKKKVREIEQQKENKVVWPDELADELTRNIFGQDEAIKKVSELIAANLRRKIPEVEVIVLFGPTGVGKTELGKELPKALEKLTGQQYGFQQIALNEFIGEHSINRFFGSPPSYVGYKDPTIFEPVRKNPYQVFLLDEIEKATDRIYTGLMECFSNGVVHLADNSPDIDLCHVIFIITSNITIDMSAYNMASSFKKKEICRDTLAKACGHPEIAGKITNCLAFQKLPVDAITDIVSKFVIEELGNYDMKLEHMDEKLMVKLKEQHSNYGARGVRDAVREAITAATVYDRDIGRYRGKKVFLSGEIDNIKITVA</sequence>
<dbReference type="InterPro" id="IPR027417">
    <property type="entry name" value="P-loop_NTPase"/>
</dbReference>
<accession>A0A414IQE7</accession>
<keyword evidence="4" id="KW-0645">Protease</keyword>
<reference evidence="4 5" key="1">
    <citation type="submission" date="2018-08" db="EMBL/GenBank/DDBJ databases">
        <title>A genome reference for cultivated species of the human gut microbiota.</title>
        <authorList>
            <person name="Zou Y."/>
            <person name="Xue W."/>
            <person name="Luo G."/>
        </authorList>
    </citation>
    <scope>NUCLEOTIDE SEQUENCE [LARGE SCALE GENOMIC DNA]</scope>
    <source>
        <strain evidence="4 5">AM29-10</strain>
    </source>
</reference>
<dbReference type="GO" id="GO:0005524">
    <property type="term" value="F:ATP binding"/>
    <property type="evidence" value="ECO:0007669"/>
    <property type="project" value="UniProtKB-KW"/>
</dbReference>
<dbReference type="Pfam" id="PF07724">
    <property type="entry name" value="AAA_2"/>
    <property type="match status" value="1"/>
</dbReference>
<dbReference type="InterPro" id="IPR001270">
    <property type="entry name" value="ClpA/B"/>
</dbReference>
<feature type="domain" description="ATPase AAA-type core" evidence="3">
    <location>
        <begin position="172"/>
        <end position="308"/>
    </location>
</feature>
<evidence type="ECO:0000256" key="1">
    <source>
        <dbReference type="ARBA" id="ARBA00022741"/>
    </source>
</evidence>
<dbReference type="Proteomes" id="UP000285290">
    <property type="component" value="Unassembled WGS sequence"/>
</dbReference>
<dbReference type="GO" id="GO:0008233">
    <property type="term" value="F:peptidase activity"/>
    <property type="evidence" value="ECO:0007669"/>
    <property type="project" value="UniProtKB-KW"/>
</dbReference>
<dbReference type="InterPro" id="IPR050130">
    <property type="entry name" value="ClpA_ClpB"/>
</dbReference>
<dbReference type="GO" id="GO:0016887">
    <property type="term" value="F:ATP hydrolysis activity"/>
    <property type="evidence" value="ECO:0007669"/>
    <property type="project" value="InterPro"/>
</dbReference>